<dbReference type="InterPro" id="IPR004635">
    <property type="entry name" value="Pept_S49_SppA"/>
</dbReference>
<evidence type="ECO:0000313" key="11">
    <source>
        <dbReference type="Proteomes" id="UP000622580"/>
    </source>
</evidence>
<evidence type="ECO:0000313" key="10">
    <source>
        <dbReference type="EMBL" id="QQZ49663.1"/>
    </source>
</evidence>
<keyword evidence="4" id="KW-0378">Hydrolase</keyword>
<name>A0A941HXB8_9CAUL</name>
<evidence type="ECO:0000259" key="8">
    <source>
        <dbReference type="Pfam" id="PF01343"/>
    </source>
</evidence>
<dbReference type="InterPro" id="IPR002142">
    <property type="entry name" value="Peptidase_S49"/>
</dbReference>
<feature type="active site" description="Proton donor/acceptor" evidence="7">
    <location>
        <position position="188"/>
    </location>
</feature>
<accession>A0A941HXB8</accession>
<dbReference type="GO" id="GO:0016020">
    <property type="term" value="C:membrane"/>
    <property type="evidence" value="ECO:0007669"/>
    <property type="project" value="UniProtKB-SubCell"/>
</dbReference>
<organism evidence="9 11">
    <name type="scientific">Phenylobacterium glaciei</name>
    <dbReference type="NCBI Taxonomy" id="2803784"/>
    <lineage>
        <taxon>Bacteria</taxon>
        <taxon>Pseudomonadati</taxon>
        <taxon>Pseudomonadota</taxon>
        <taxon>Alphaproteobacteria</taxon>
        <taxon>Caulobacterales</taxon>
        <taxon>Caulobacteraceae</taxon>
        <taxon>Phenylobacterium</taxon>
    </lineage>
</organism>
<reference evidence="9" key="2">
    <citation type="submission" date="2021-04" db="EMBL/GenBank/DDBJ databases">
        <title>Draft genome assembly of strain Phenylobacterium sp. 20VBR1 using MiniION and Illumina platforms.</title>
        <authorList>
            <person name="Thomas F.A."/>
            <person name="Krishnan K.P."/>
            <person name="Sinha R.K."/>
        </authorList>
    </citation>
    <scope>NUCLEOTIDE SEQUENCE</scope>
    <source>
        <strain evidence="9">20VBR1</strain>
    </source>
</reference>
<dbReference type="EMBL" id="CP068570">
    <property type="protein sequence ID" value="QQZ49663.1"/>
    <property type="molecule type" value="Genomic_DNA"/>
</dbReference>
<keyword evidence="11" id="KW-1185">Reference proteome</keyword>
<comment type="subcellular location">
    <subcellularLocation>
        <location evidence="1">Membrane</location>
    </subcellularLocation>
</comment>
<reference evidence="10" key="1">
    <citation type="submission" date="2021-01" db="EMBL/GenBank/DDBJ databases">
        <title>Genome sequence of Phenylobacterium sp. 20VBR1 isolated from a valley glaceir, Ny-Alesund, Svalbard.</title>
        <authorList>
            <person name="Thomas F.A."/>
            <person name="Krishnan K.P."/>
            <person name="Sinha R.K."/>
        </authorList>
    </citation>
    <scope>NUCLEOTIDE SEQUENCE</scope>
    <source>
        <strain evidence="10">20VBR1</strain>
    </source>
</reference>
<dbReference type="Pfam" id="PF01343">
    <property type="entry name" value="Peptidase_S49"/>
    <property type="match status" value="2"/>
</dbReference>
<dbReference type="InterPro" id="IPR029045">
    <property type="entry name" value="ClpP/crotonase-like_dom_sf"/>
</dbReference>
<dbReference type="InterPro" id="IPR004634">
    <property type="entry name" value="Pept_S49_pIV"/>
</dbReference>
<dbReference type="PANTHER" id="PTHR33209:SF1">
    <property type="entry name" value="PEPTIDASE S49 DOMAIN-CONTAINING PROTEIN"/>
    <property type="match status" value="1"/>
</dbReference>
<evidence type="ECO:0000256" key="1">
    <source>
        <dbReference type="ARBA" id="ARBA00004370"/>
    </source>
</evidence>
<dbReference type="PANTHER" id="PTHR33209">
    <property type="entry name" value="PROTEASE 4"/>
    <property type="match status" value="1"/>
</dbReference>
<evidence type="ECO:0000256" key="2">
    <source>
        <dbReference type="ARBA" id="ARBA00008683"/>
    </source>
</evidence>
<dbReference type="GO" id="GO:0008236">
    <property type="term" value="F:serine-type peptidase activity"/>
    <property type="evidence" value="ECO:0007669"/>
    <property type="project" value="UniProtKB-KW"/>
</dbReference>
<dbReference type="InterPro" id="IPR047217">
    <property type="entry name" value="S49_SppA_67K_type_N"/>
</dbReference>
<feature type="domain" description="Peptidase S49" evidence="8">
    <location>
        <begin position="115"/>
        <end position="266"/>
    </location>
</feature>
<evidence type="ECO:0000256" key="6">
    <source>
        <dbReference type="ARBA" id="ARBA00023136"/>
    </source>
</evidence>
<dbReference type="NCBIfam" id="TIGR00705">
    <property type="entry name" value="SppA_67K"/>
    <property type="match status" value="1"/>
</dbReference>
<dbReference type="CDD" id="cd07018">
    <property type="entry name" value="S49_SppA_67K_type"/>
    <property type="match status" value="1"/>
</dbReference>
<keyword evidence="3" id="KW-0645">Protease</keyword>
<evidence type="ECO:0000256" key="3">
    <source>
        <dbReference type="ARBA" id="ARBA00022670"/>
    </source>
</evidence>
<dbReference type="SUPFAM" id="SSF52096">
    <property type="entry name" value="ClpP/crotonase"/>
    <property type="match status" value="2"/>
</dbReference>
<evidence type="ECO:0000256" key="4">
    <source>
        <dbReference type="ARBA" id="ARBA00022801"/>
    </source>
</evidence>
<protein>
    <submittedName>
        <fullName evidence="9">Signal peptide peptidase SppA</fullName>
    </submittedName>
</protein>
<evidence type="ECO:0000256" key="7">
    <source>
        <dbReference type="PIRSR" id="PIRSR001217-1"/>
    </source>
</evidence>
<keyword evidence="6" id="KW-0472">Membrane</keyword>
<dbReference type="AlphaFoldDB" id="A0A941HXB8"/>
<dbReference type="CDD" id="cd07023">
    <property type="entry name" value="S49_Sppa_N_C"/>
    <property type="match status" value="1"/>
</dbReference>
<dbReference type="Proteomes" id="UP000622580">
    <property type="component" value="Unassembled WGS sequence"/>
</dbReference>
<evidence type="ECO:0000313" key="9">
    <source>
        <dbReference type="EMBL" id="MBR7620926.1"/>
    </source>
</evidence>
<dbReference type="PIRSF" id="PIRSF001217">
    <property type="entry name" value="Protease_4_SppA"/>
    <property type="match status" value="1"/>
</dbReference>
<dbReference type="GO" id="GO:0006465">
    <property type="term" value="P:signal peptide processing"/>
    <property type="evidence" value="ECO:0007669"/>
    <property type="project" value="InterPro"/>
</dbReference>
<dbReference type="EMBL" id="JAGSGD010000001">
    <property type="protein sequence ID" value="MBR7620926.1"/>
    <property type="molecule type" value="Genomic_DNA"/>
</dbReference>
<dbReference type="Gene3D" id="3.90.226.10">
    <property type="entry name" value="2-enoyl-CoA Hydratase, Chain A, domain 1"/>
    <property type="match status" value="3"/>
</dbReference>
<sequence length="593" mass="62806">MKQFLITAAGVFAGLVLFLVGVPFLLISMAANATRPEATPSHAVLSLDLRESLSDQDPSNPLAAFGRKSMSVMSVIETLRRAETDGKVKGVLVRLPEGGMEPAQADELRLAFKHFQAAGKPILAHSQGLYPSGVVTATYMLGASTGNLWMQPGASFQVTGLANEDIFFKRLFDKYGVKADYEQRYEFKNAVNPYLHDDYTPAHKESTLSWMGSIYRTGLTTAALDRKKNPAALQAAIEAGPYLAEDAAKLGLIDKIGQVKEAQTAILAKAGDGAKLVDFTDYMRANHERSTGSGPAIAVIEGEGAIVTGKDGTRNPFTGGSTIYSDDLSKAIYDAVDDKNVKAIVLRLNSPGGSDTASEQILAAVRAAKAARKPVVVSMGTYAASGGYWISSQASAIVAQPTTLTGSIGVYGGKFALGPALAKYGVDVRETGVGSPYAGAFGMGQEFSASDRAAFAGWMDQIYANFIARVADGRHLPEARVREIAKGRVWTGAQARQLGLVDEIGGFYQAVDKAKALADLKGEVRLKRMTKQSSPFEALEGVLGVSATSLKTLAAAAWIMGDPRAQSTLDGLVDERLRSEGHAAVLAPRPGAF</sequence>
<proteinExistence type="inferred from homology"/>
<feature type="active site" description="Nucleophile" evidence="7">
    <location>
        <position position="385"/>
    </location>
</feature>
<dbReference type="RefSeq" id="WP_215341654.1">
    <property type="nucleotide sequence ID" value="NZ_JAGSGD010000001.1"/>
</dbReference>
<evidence type="ECO:0000256" key="5">
    <source>
        <dbReference type="ARBA" id="ARBA00022825"/>
    </source>
</evidence>
<keyword evidence="5" id="KW-0720">Serine protease</keyword>
<comment type="similarity">
    <text evidence="2">Belongs to the peptidase S49 family.</text>
</comment>
<dbReference type="NCBIfam" id="TIGR00706">
    <property type="entry name" value="SppA_dom"/>
    <property type="match status" value="1"/>
</dbReference>
<feature type="domain" description="Peptidase S49" evidence="8">
    <location>
        <begin position="368"/>
        <end position="521"/>
    </location>
</feature>
<dbReference type="InterPro" id="IPR047272">
    <property type="entry name" value="S49_SppA_C"/>
</dbReference>
<gene>
    <name evidence="9" type="primary">sppA</name>
    <name evidence="9" type="ORF">JKL49_16145</name>
    <name evidence="10" type="ORF">JKL49_22745</name>
</gene>